<evidence type="ECO:0000313" key="4">
    <source>
        <dbReference type="EMBL" id="MBM6574938.1"/>
    </source>
</evidence>
<evidence type="ECO:0000256" key="2">
    <source>
        <dbReference type="SAM" id="Phobius"/>
    </source>
</evidence>
<feature type="transmembrane region" description="Helical" evidence="2">
    <location>
        <begin position="310"/>
        <end position="328"/>
    </location>
</feature>
<dbReference type="InterPro" id="IPR001087">
    <property type="entry name" value="GDSL"/>
</dbReference>
<gene>
    <name evidence="4" type="ORF">ILT43_01025</name>
</gene>
<sequence>MASKYLGCALVAAALTLASPASAQSYSNLFVFGDSLVDAGNAQAFRRAVGGADPAPAAAGYFQGRFSNGYTFADYLGRAVDGGPAVASAYGGRNYSVGGAQAREMSGDASPSFAEQIGLYDIGTARFDSQSLVLITLGGNDIRSQIPSLATIPGYVPDFAATLDAMTAGLTALYARGARNFIVTGLPDIGQIPAVTQLPIPGLSARVTSLSSGLNDDFEALVGDFAQSSGSNAQFFDLFDFQNTIYADPARFGLPATLDTRRACLQVPGAAPSCSGFVYFDVVHPTTQIHRAISRGLTDQLGLAAVPEPMTWAMMIVGVALTGGALRYRRRRTAVAFG</sequence>
<keyword evidence="2" id="KW-1133">Transmembrane helix</keyword>
<dbReference type="PANTHER" id="PTHR45648:SF22">
    <property type="entry name" value="GDSL LIPASE_ACYLHYDROLASE FAMILY PROTEIN (AFU_ORTHOLOGUE AFUA_4G14700)"/>
    <property type="match status" value="1"/>
</dbReference>
<dbReference type="Gene3D" id="3.40.50.1110">
    <property type="entry name" value="SGNH hydrolase"/>
    <property type="match status" value="1"/>
</dbReference>
<dbReference type="PROSITE" id="PS01098">
    <property type="entry name" value="LIPASE_GDSL_SER"/>
    <property type="match status" value="1"/>
</dbReference>
<keyword evidence="3" id="KW-0732">Signal</keyword>
<dbReference type="PANTHER" id="PTHR45648">
    <property type="entry name" value="GDSL LIPASE/ACYLHYDROLASE FAMILY PROTEIN (AFU_ORTHOLOGUE AFUA_4G14700)"/>
    <property type="match status" value="1"/>
</dbReference>
<dbReference type="SUPFAM" id="SSF52266">
    <property type="entry name" value="SGNH hydrolase"/>
    <property type="match status" value="1"/>
</dbReference>
<feature type="signal peptide" evidence="3">
    <location>
        <begin position="1"/>
        <end position="23"/>
    </location>
</feature>
<evidence type="ECO:0000313" key="5">
    <source>
        <dbReference type="Proteomes" id="UP000763641"/>
    </source>
</evidence>
<dbReference type="GO" id="GO:0016787">
    <property type="term" value="F:hydrolase activity"/>
    <property type="evidence" value="ECO:0007669"/>
    <property type="project" value="UniProtKB-KW"/>
</dbReference>
<dbReference type="InterPro" id="IPR013424">
    <property type="entry name" value="Ice-binding_C"/>
</dbReference>
<dbReference type="InterPro" id="IPR051058">
    <property type="entry name" value="GDSL_Est/Lipase"/>
</dbReference>
<feature type="chain" id="PRO_5047447066" evidence="3">
    <location>
        <begin position="24"/>
        <end position="338"/>
    </location>
</feature>
<name>A0ABS2D306_9SPHN</name>
<organism evidence="4 5">
    <name type="scientific">Sphingomonas longa</name>
    <dbReference type="NCBI Taxonomy" id="2778730"/>
    <lineage>
        <taxon>Bacteria</taxon>
        <taxon>Pseudomonadati</taxon>
        <taxon>Pseudomonadota</taxon>
        <taxon>Alphaproteobacteria</taxon>
        <taxon>Sphingomonadales</taxon>
        <taxon>Sphingomonadaceae</taxon>
        <taxon>Sphingomonas</taxon>
    </lineage>
</organism>
<dbReference type="CDD" id="cd01846">
    <property type="entry name" value="fatty_acyltransferase_like"/>
    <property type="match status" value="1"/>
</dbReference>
<dbReference type="Proteomes" id="UP000763641">
    <property type="component" value="Unassembled WGS sequence"/>
</dbReference>
<accession>A0ABS2D306</accession>
<keyword evidence="1 4" id="KW-0378">Hydrolase</keyword>
<reference evidence="4 5" key="1">
    <citation type="submission" date="2020-12" db="EMBL/GenBank/DDBJ databases">
        <title>Sphingomonas sp.</title>
        <authorList>
            <person name="Kim M.K."/>
        </authorList>
    </citation>
    <scope>NUCLEOTIDE SEQUENCE [LARGE SCALE GENOMIC DNA]</scope>
    <source>
        <strain evidence="4 5">BT552</strain>
    </source>
</reference>
<evidence type="ECO:0000256" key="1">
    <source>
        <dbReference type="ARBA" id="ARBA00022801"/>
    </source>
</evidence>
<dbReference type="EMBL" id="JAFEMC010000001">
    <property type="protein sequence ID" value="MBM6574938.1"/>
    <property type="molecule type" value="Genomic_DNA"/>
</dbReference>
<protein>
    <submittedName>
        <fullName evidence="4">SGNH/GDSL hydrolase family protein</fullName>
    </submittedName>
</protein>
<keyword evidence="2" id="KW-0812">Transmembrane</keyword>
<dbReference type="RefSeq" id="WP_204193335.1">
    <property type="nucleotide sequence ID" value="NZ_JAFEMC010000001.1"/>
</dbReference>
<keyword evidence="2" id="KW-0472">Membrane</keyword>
<keyword evidence="5" id="KW-1185">Reference proteome</keyword>
<comment type="caution">
    <text evidence="4">The sequence shown here is derived from an EMBL/GenBank/DDBJ whole genome shotgun (WGS) entry which is preliminary data.</text>
</comment>
<dbReference type="NCBIfam" id="NF035944">
    <property type="entry name" value="PEPxxWA-CTERM"/>
    <property type="match status" value="1"/>
</dbReference>
<proteinExistence type="predicted"/>
<dbReference type="Pfam" id="PF00657">
    <property type="entry name" value="Lipase_GDSL"/>
    <property type="match status" value="1"/>
</dbReference>
<dbReference type="NCBIfam" id="TIGR02595">
    <property type="entry name" value="PEP_CTERM"/>
    <property type="match status" value="1"/>
</dbReference>
<dbReference type="InterPro" id="IPR036514">
    <property type="entry name" value="SGNH_hydro_sf"/>
</dbReference>
<dbReference type="InterPro" id="IPR008265">
    <property type="entry name" value="Lipase_GDSL_AS"/>
</dbReference>
<evidence type="ECO:0000256" key="3">
    <source>
        <dbReference type="SAM" id="SignalP"/>
    </source>
</evidence>